<proteinExistence type="predicted"/>
<gene>
    <name evidence="1" type="primary">g10681</name>
    <name evidence="1" type="ORF">VP750_LOCUS9579</name>
</gene>
<evidence type="ECO:0000313" key="1">
    <source>
        <dbReference type="EMBL" id="CAL5227673.1"/>
    </source>
</evidence>
<sequence length="71" mass="7583">MFSLPGSSVDINKHQNWLGHAEPILGPSSNASAAASGRALTRISRRFETITGCWQSLHDIPEGTVPDPVEA</sequence>
<reference evidence="1 2" key="1">
    <citation type="submission" date="2024-06" db="EMBL/GenBank/DDBJ databases">
        <authorList>
            <person name="Kraege A."/>
            <person name="Thomma B."/>
        </authorList>
    </citation>
    <scope>NUCLEOTIDE SEQUENCE [LARGE SCALE GENOMIC DNA]</scope>
</reference>
<name>A0ABP1GAI3_9CHLO</name>
<comment type="caution">
    <text evidence="1">The sequence shown here is derived from an EMBL/GenBank/DDBJ whole genome shotgun (WGS) entry which is preliminary data.</text>
</comment>
<protein>
    <submittedName>
        <fullName evidence="1">G10681 protein</fullName>
    </submittedName>
</protein>
<dbReference type="Proteomes" id="UP001497392">
    <property type="component" value="Unassembled WGS sequence"/>
</dbReference>
<organism evidence="1 2">
    <name type="scientific">Coccomyxa viridis</name>
    <dbReference type="NCBI Taxonomy" id="1274662"/>
    <lineage>
        <taxon>Eukaryota</taxon>
        <taxon>Viridiplantae</taxon>
        <taxon>Chlorophyta</taxon>
        <taxon>core chlorophytes</taxon>
        <taxon>Trebouxiophyceae</taxon>
        <taxon>Trebouxiophyceae incertae sedis</taxon>
        <taxon>Coccomyxaceae</taxon>
        <taxon>Coccomyxa</taxon>
    </lineage>
</organism>
<evidence type="ECO:0000313" key="2">
    <source>
        <dbReference type="Proteomes" id="UP001497392"/>
    </source>
</evidence>
<accession>A0ABP1GAI3</accession>
<keyword evidence="2" id="KW-1185">Reference proteome</keyword>
<dbReference type="EMBL" id="CAXHTA020000017">
    <property type="protein sequence ID" value="CAL5227673.1"/>
    <property type="molecule type" value="Genomic_DNA"/>
</dbReference>